<dbReference type="RefSeq" id="XP_037166693.1">
    <property type="nucleotide sequence ID" value="XM_037306183.1"/>
</dbReference>
<evidence type="ECO:0000256" key="2">
    <source>
        <dbReference type="SAM" id="SignalP"/>
    </source>
</evidence>
<feature type="signal peptide" evidence="2">
    <location>
        <begin position="1"/>
        <end position="37"/>
    </location>
</feature>
<dbReference type="EMBL" id="JACCJC010000014">
    <property type="protein sequence ID" value="KAF6237369.1"/>
    <property type="molecule type" value="Genomic_DNA"/>
</dbReference>
<keyword evidence="2" id="KW-0732">Signal</keyword>
<evidence type="ECO:0000313" key="3">
    <source>
        <dbReference type="EMBL" id="KAF6237369.1"/>
    </source>
</evidence>
<gene>
    <name evidence="3" type="ORF">HO173_004259</name>
</gene>
<dbReference type="InterPro" id="IPR037176">
    <property type="entry name" value="Osmotin/thaumatin-like_sf"/>
</dbReference>
<evidence type="ECO:0000313" key="4">
    <source>
        <dbReference type="Proteomes" id="UP000578531"/>
    </source>
</evidence>
<dbReference type="Proteomes" id="UP000578531">
    <property type="component" value="Unassembled WGS sequence"/>
</dbReference>
<feature type="chain" id="PRO_5034457916" description="Thaumatin-like protein" evidence="2">
    <location>
        <begin position="38"/>
        <end position="338"/>
    </location>
</feature>
<reference evidence="3 4" key="1">
    <citation type="journal article" date="2020" name="Genomics">
        <title>Complete, high-quality genomes from long-read metagenomic sequencing of two wolf lichen thalli reveals enigmatic genome architecture.</title>
        <authorList>
            <person name="McKenzie S.K."/>
            <person name="Walston R.F."/>
            <person name="Allen J.L."/>
        </authorList>
    </citation>
    <scope>NUCLEOTIDE SEQUENCE [LARGE SCALE GENOMIC DNA]</scope>
    <source>
        <strain evidence="3">WasteWater2</strain>
    </source>
</reference>
<keyword evidence="4" id="KW-1185">Reference proteome</keyword>
<comment type="caution">
    <text evidence="3">The sequence shown here is derived from an EMBL/GenBank/DDBJ whole genome shotgun (WGS) entry which is preliminary data.</text>
</comment>
<accession>A0A8H6FYY4</accession>
<organism evidence="3 4">
    <name type="scientific">Letharia columbiana</name>
    <dbReference type="NCBI Taxonomy" id="112416"/>
    <lineage>
        <taxon>Eukaryota</taxon>
        <taxon>Fungi</taxon>
        <taxon>Dikarya</taxon>
        <taxon>Ascomycota</taxon>
        <taxon>Pezizomycotina</taxon>
        <taxon>Lecanoromycetes</taxon>
        <taxon>OSLEUM clade</taxon>
        <taxon>Lecanoromycetidae</taxon>
        <taxon>Lecanorales</taxon>
        <taxon>Lecanorineae</taxon>
        <taxon>Parmeliaceae</taxon>
        <taxon>Letharia</taxon>
    </lineage>
</organism>
<sequence length="338" mass="34595">MQSYQDTLIPSPSNITTMHLTNTLVPFLLALASPALAAEGVISKDGLGTAIGGALDPTVTPAPKPAVGAAPAVAGPLTIAVTNSFGAGLSISFQHDSGSPSAINNPTPGPLGGATTIIYPSGWAGRIAVGKVMSVINSGSKIEGSFSPPTYQPNIDVSYVDGYTIPMTCSCGGSVVTGCNHPLFADGITCANEGPGPICYNPLSASNQAEGTAAAPFFEPCQGAAYTYPNDSGCNVNYVSCCVGTPSTQTPPSETGHAANSRLQTPLPPSQTHSPLLRENPTRGSKMPCIPNPDPIDRVIPSLPRKGARVGDAGRPTRCAERGSFRRLTTMWDPAGFS</sequence>
<name>A0A8H6FYY4_9LECA</name>
<feature type="region of interest" description="Disordered" evidence="1">
    <location>
        <begin position="249"/>
        <end position="317"/>
    </location>
</feature>
<evidence type="ECO:0000256" key="1">
    <source>
        <dbReference type="SAM" id="MobiDB-lite"/>
    </source>
</evidence>
<protein>
    <recommendedName>
        <fullName evidence="5">Thaumatin-like protein</fullName>
    </recommendedName>
</protein>
<dbReference type="AlphaFoldDB" id="A0A8H6FYY4"/>
<dbReference type="OrthoDB" id="430315at2759"/>
<proteinExistence type="predicted"/>
<dbReference type="SUPFAM" id="SSF49870">
    <property type="entry name" value="Osmotin, thaumatin-like protein"/>
    <property type="match status" value="1"/>
</dbReference>
<evidence type="ECO:0008006" key="5">
    <source>
        <dbReference type="Google" id="ProtNLM"/>
    </source>
</evidence>
<dbReference type="GeneID" id="59285924"/>